<sequence>MHCNEPETWYVIQNKEDQHCTLASRLNQFYQSDSSERIIHIPEQLGQGFWQLNRIHPSMELVHSDATFHRATSLSSVERDNSIKLSFCMGESLSWSIDGMPGEYEVNTLECAAFGSQHTSSTCEFALHQHFKGFTIKLDQTTLSETIQHLPIQHLTKAIRGSSGGFYNQKMSTGMIRMVNEMIQCPYTGELKQLYLNGKALELLAVYLSECIMDRSVSDNHQGLSRTDRTSLNKAKYIVDTNLAHPPTLEELCRQVCLNEFKLKKGFKQLFGLPVHAYVIEQRLQAAYYLLESKQMNITTAAATVGYNKTSHFSAHFKRKYGKTPSAYFNHSPS</sequence>
<dbReference type="Pfam" id="PF12833">
    <property type="entry name" value="HTH_18"/>
    <property type="match status" value="1"/>
</dbReference>
<dbReference type="Proteomes" id="UP000509327">
    <property type="component" value="Chromosome"/>
</dbReference>
<dbReference type="OrthoDB" id="9782503at2"/>
<feature type="domain" description="HTH araC/xylS-type" evidence="3">
    <location>
        <begin position="233"/>
        <end position="331"/>
    </location>
</feature>
<evidence type="ECO:0000256" key="1">
    <source>
        <dbReference type="ARBA" id="ARBA00023015"/>
    </source>
</evidence>
<protein>
    <submittedName>
        <fullName evidence="4">AraC family transcriptional regulator</fullName>
    </submittedName>
    <submittedName>
        <fullName evidence="5">Helix-turn-helix transcriptional regulator</fullName>
    </submittedName>
</protein>
<dbReference type="InterPro" id="IPR018060">
    <property type="entry name" value="HTH_AraC"/>
</dbReference>
<dbReference type="Proteomes" id="UP000247790">
    <property type="component" value="Unassembled WGS sequence"/>
</dbReference>
<dbReference type="InterPro" id="IPR053142">
    <property type="entry name" value="PchR_regulatory_protein"/>
</dbReference>
<evidence type="ECO:0000313" key="5">
    <source>
        <dbReference type="EMBL" id="QKS55320.1"/>
    </source>
</evidence>
<dbReference type="GO" id="GO:0043565">
    <property type="term" value="F:sequence-specific DNA binding"/>
    <property type="evidence" value="ECO:0007669"/>
    <property type="project" value="InterPro"/>
</dbReference>
<dbReference type="Gene3D" id="1.10.10.60">
    <property type="entry name" value="Homeodomain-like"/>
    <property type="match status" value="1"/>
</dbReference>
<name>A0A2V4WC92_PAEBA</name>
<evidence type="ECO:0000259" key="3">
    <source>
        <dbReference type="PROSITE" id="PS01124"/>
    </source>
</evidence>
<keyword evidence="2" id="KW-0804">Transcription</keyword>
<gene>
    <name evidence="4" type="ORF">DFQ00_10653</name>
    <name evidence="5" type="ORF">HUB98_02665</name>
</gene>
<dbReference type="GO" id="GO:0003700">
    <property type="term" value="F:DNA-binding transcription factor activity"/>
    <property type="evidence" value="ECO:0007669"/>
    <property type="project" value="InterPro"/>
</dbReference>
<dbReference type="PROSITE" id="PS01124">
    <property type="entry name" value="HTH_ARAC_FAMILY_2"/>
    <property type="match status" value="1"/>
</dbReference>
<dbReference type="InterPro" id="IPR009057">
    <property type="entry name" value="Homeodomain-like_sf"/>
</dbReference>
<reference evidence="4 6" key="1">
    <citation type="submission" date="2018-06" db="EMBL/GenBank/DDBJ databases">
        <title>Genomic Encyclopedia of Type Strains, Phase III (KMG-III): the genomes of soil and plant-associated and newly described type strains.</title>
        <authorList>
            <person name="Whitman W."/>
        </authorList>
    </citation>
    <scope>NUCLEOTIDE SEQUENCE [LARGE SCALE GENOMIC DNA]</scope>
    <source>
        <strain evidence="4 6">CECT 7022</strain>
    </source>
</reference>
<keyword evidence="7" id="KW-1185">Reference proteome</keyword>
<dbReference type="EMBL" id="CP054614">
    <property type="protein sequence ID" value="QKS55320.1"/>
    <property type="molecule type" value="Genomic_DNA"/>
</dbReference>
<reference evidence="5 7" key="2">
    <citation type="submission" date="2020-06" db="EMBL/GenBank/DDBJ databases">
        <title>Complete genome of Paenibacillus barcinonensis KACC11450.</title>
        <authorList>
            <person name="Kim M."/>
            <person name="Park Y.-J."/>
            <person name="Shin J.-H."/>
        </authorList>
    </citation>
    <scope>NUCLEOTIDE SEQUENCE [LARGE SCALE GENOMIC DNA]</scope>
    <source>
        <strain evidence="5 7">KACC11450</strain>
    </source>
</reference>
<dbReference type="PANTHER" id="PTHR47893">
    <property type="entry name" value="REGULATORY PROTEIN PCHR"/>
    <property type="match status" value="1"/>
</dbReference>
<evidence type="ECO:0000313" key="6">
    <source>
        <dbReference type="Proteomes" id="UP000247790"/>
    </source>
</evidence>
<keyword evidence="1" id="KW-0805">Transcription regulation</keyword>
<organism evidence="4 6">
    <name type="scientific">Paenibacillus barcinonensis</name>
    <dbReference type="NCBI Taxonomy" id="198119"/>
    <lineage>
        <taxon>Bacteria</taxon>
        <taxon>Bacillati</taxon>
        <taxon>Bacillota</taxon>
        <taxon>Bacilli</taxon>
        <taxon>Bacillales</taxon>
        <taxon>Paenibacillaceae</taxon>
        <taxon>Paenibacillus</taxon>
    </lineage>
</organism>
<dbReference type="SUPFAM" id="SSF46689">
    <property type="entry name" value="Homeodomain-like"/>
    <property type="match status" value="2"/>
</dbReference>
<evidence type="ECO:0000256" key="2">
    <source>
        <dbReference type="ARBA" id="ARBA00023163"/>
    </source>
</evidence>
<dbReference type="PANTHER" id="PTHR47893:SF1">
    <property type="entry name" value="REGULATORY PROTEIN PCHR"/>
    <property type="match status" value="1"/>
</dbReference>
<proteinExistence type="predicted"/>
<dbReference type="EMBL" id="QJSW01000006">
    <property type="protein sequence ID" value="PYE49073.1"/>
    <property type="molecule type" value="Genomic_DNA"/>
</dbReference>
<dbReference type="RefSeq" id="WP_110896614.1">
    <property type="nucleotide sequence ID" value="NZ_CP054614.1"/>
</dbReference>
<dbReference type="AlphaFoldDB" id="A0A2V4WC92"/>
<evidence type="ECO:0000313" key="7">
    <source>
        <dbReference type="Proteomes" id="UP000509327"/>
    </source>
</evidence>
<accession>A0A2V4WC92</accession>
<evidence type="ECO:0000313" key="4">
    <source>
        <dbReference type="EMBL" id="PYE49073.1"/>
    </source>
</evidence>
<dbReference type="SMART" id="SM00342">
    <property type="entry name" value="HTH_ARAC"/>
    <property type="match status" value="1"/>
</dbReference>